<feature type="compositionally biased region" description="Basic and acidic residues" evidence="1">
    <location>
        <begin position="76"/>
        <end position="87"/>
    </location>
</feature>
<proteinExistence type="predicted"/>
<sequence length="103" mass="11348">MQFLGKFEQLDLPQISYQFYSRRGWGVLPRGIFTRAAVGSFGAFPGTRGFIHAAVAGCACFPGTPAEERVHIKMEKRKEAKPQRAKSEPANFLAAPPQGQIKP</sequence>
<reference evidence="2" key="1">
    <citation type="submission" date="2018-06" db="EMBL/GenBank/DDBJ databases">
        <authorList>
            <person name="Zhirakovskaya E."/>
        </authorList>
    </citation>
    <scope>NUCLEOTIDE SEQUENCE</scope>
</reference>
<dbReference type="AlphaFoldDB" id="A0A3B0TWJ0"/>
<evidence type="ECO:0000256" key="1">
    <source>
        <dbReference type="SAM" id="MobiDB-lite"/>
    </source>
</evidence>
<protein>
    <submittedName>
        <fullName evidence="2">Uncharacterized protein</fullName>
    </submittedName>
</protein>
<accession>A0A3B0TWJ0</accession>
<name>A0A3B0TWJ0_9ZZZZ</name>
<organism evidence="2">
    <name type="scientific">hydrothermal vent metagenome</name>
    <dbReference type="NCBI Taxonomy" id="652676"/>
    <lineage>
        <taxon>unclassified sequences</taxon>
        <taxon>metagenomes</taxon>
        <taxon>ecological metagenomes</taxon>
    </lineage>
</organism>
<dbReference type="EMBL" id="UOEO01000201">
    <property type="protein sequence ID" value="VAW22398.1"/>
    <property type="molecule type" value="Genomic_DNA"/>
</dbReference>
<gene>
    <name evidence="2" type="ORF">MNBD_ALPHA12-167</name>
</gene>
<feature type="region of interest" description="Disordered" evidence="1">
    <location>
        <begin position="76"/>
        <end position="103"/>
    </location>
</feature>
<evidence type="ECO:0000313" key="2">
    <source>
        <dbReference type="EMBL" id="VAW22398.1"/>
    </source>
</evidence>